<comment type="caution">
    <text evidence="1">The sequence shown here is derived from an EMBL/GenBank/DDBJ whole genome shotgun (WGS) entry which is preliminary data.</text>
</comment>
<evidence type="ECO:0000313" key="2">
    <source>
        <dbReference type="Proteomes" id="UP001157418"/>
    </source>
</evidence>
<dbReference type="AlphaFoldDB" id="A0AAU9NFJ8"/>
<reference evidence="1 2" key="1">
    <citation type="submission" date="2022-01" db="EMBL/GenBank/DDBJ databases">
        <authorList>
            <person name="Xiong W."/>
            <person name="Schranz E."/>
        </authorList>
    </citation>
    <scope>NUCLEOTIDE SEQUENCE [LARGE SCALE GENOMIC DNA]</scope>
</reference>
<dbReference type="Proteomes" id="UP001157418">
    <property type="component" value="Unassembled WGS sequence"/>
</dbReference>
<organism evidence="1 2">
    <name type="scientific">Lactuca virosa</name>
    <dbReference type="NCBI Taxonomy" id="75947"/>
    <lineage>
        <taxon>Eukaryota</taxon>
        <taxon>Viridiplantae</taxon>
        <taxon>Streptophyta</taxon>
        <taxon>Embryophyta</taxon>
        <taxon>Tracheophyta</taxon>
        <taxon>Spermatophyta</taxon>
        <taxon>Magnoliopsida</taxon>
        <taxon>eudicotyledons</taxon>
        <taxon>Gunneridae</taxon>
        <taxon>Pentapetalae</taxon>
        <taxon>asterids</taxon>
        <taxon>campanulids</taxon>
        <taxon>Asterales</taxon>
        <taxon>Asteraceae</taxon>
        <taxon>Cichorioideae</taxon>
        <taxon>Cichorieae</taxon>
        <taxon>Lactucinae</taxon>
        <taxon>Lactuca</taxon>
    </lineage>
</organism>
<gene>
    <name evidence="1" type="ORF">LVIROSA_LOCUS23010</name>
</gene>
<dbReference type="EMBL" id="CAKMRJ010004445">
    <property type="protein sequence ID" value="CAH1436647.1"/>
    <property type="molecule type" value="Genomic_DNA"/>
</dbReference>
<evidence type="ECO:0000313" key="1">
    <source>
        <dbReference type="EMBL" id="CAH1436647.1"/>
    </source>
</evidence>
<accession>A0AAU9NFJ8</accession>
<name>A0AAU9NFJ8_9ASTR</name>
<protein>
    <submittedName>
        <fullName evidence="1">Uncharacterized protein</fullName>
    </submittedName>
</protein>
<proteinExistence type="predicted"/>
<sequence length="125" mass="14669">MIFSNTQYPCTLLAGHHHCRVQGSNMDCWRCVPIHRYRFIYPFLYSVLVVVQNVKTCSGVALCDPFVIRVFDLQIQPLLLCKLWEFHKTIRKMENRLNLKAMDAEQLLDNMGTRWLLSLPITTKL</sequence>
<keyword evidence="2" id="KW-1185">Reference proteome</keyword>